<dbReference type="PANTHER" id="PTHR45935">
    <property type="entry name" value="PROTEIN ZBED8-RELATED"/>
    <property type="match status" value="1"/>
</dbReference>
<accession>A0A670YX51</accession>
<dbReference type="PANTHER" id="PTHR45935:SF15">
    <property type="entry name" value="SCAN BOX DOMAIN-CONTAINING PROTEIN"/>
    <property type="match status" value="1"/>
</dbReference>
<dbReference type="PROSITE" id="PS50804">
    <property type="entry name" value="SCAN_BOX"/>
    <property type="match status" value="1"/>
</dbReference>
<evidence type="ECO:0000259" key="3">
    <source>
        <dbReference type="PROSITE" id="PS50804"/>
    </source>
</evidence>
<reference evidence="4" key="2">
    <citation type="submission" date="2025-09" db="UniProtKB">
        <authorList>
            <consortium name="Ensembl"/>
        </authorList>
    </citation>
    <scope>IDENTIFICATION</scope>
</reference>
<dbReference type="InterPro" id="IPR038269">
    <property type="entry name" value="SCAN_sf"/>
</dbReference>
<evidence type="ECO:0000313" key="5">
    <source>
        <dbReference type="Proteomes" id="UP000472273"/>
    </source>
</evidence>
<keyword evidence="5" id="KW-1185">Reference proteome</keyword>
<feature type="compositionally biased region" description="Basic and acidic residues" evidence="2">
    <location>
        <begin position="173"/>
        <end position="183"/>
    </location>
</feature>
<proteinExistence type="predicted"/>
<dbReference type="AlphaFoldDB" id="A0A670YX51"/>
<evidence type="ECO:0000256" key="1">
    <source>
        <dbReference type="ARBA" id="ARBA00023242"/>
    </source>
</evidence>
<dbReference type="SMART" id="SM00431">
    <property type="entry name" value="SCAN"/>
    <property type="match status" value="1"/>
</dbReference>
<dbReference type="Proteomes" id="UP000472273">
    <property type="component" value="Unplaced"/>
</dbReference>
<protein>
    <recommendedName>
        <fullName evidence="3">SCAN box domain-containing protein</fullName>
    </recommendedName>
</protein>
<feature type="domain" description="SCAN box" evidence="3">
    <location>
        <begin position="41"/>
        <end position="117"/>
    </location>
</feature>
<dbReference type="InterPro" id="IPR050916">
    <property type="entry name" value="SCAN-C2H2_zinc_finger"/>
</dbReference>
<feature type="region of interest" description="Disordered" evidence="2">
    <location>
        <begin position="171"/>
        <end position="207"/>
    </location>
</feature>
<dbReference type="Pfam" id="PF02023">
    <property type="entry name" value="SCAN"/>
    <property type="match status" value="1"/>
</dbReference>
<sequence>WALALRSLEMNTPRSLEGEVWPGARQEPLPEKLLSSEVECFRRFCYLESAGSRELCSLLQQLCHRWLKPKKSSRAQVVDRVIVEQFLALLPPEMAGWQRDCGMESYSQAVALAEGFHFSQAEEQRQQVRESILLGGSFWEIISFHWPGCQQPSALPFQSLLPWPEKVKHKKTEMRGREKETHFPQKTPRATKPMEEWPGRGHVTGWE</sequence>
<reference evidence="4" key="1">
    <citation type="submission" date="2025-08" db="UniProtKB">
        <authorList>
            <consortium name="Ensembl"/>
        </authorList>
    </citation>
    <scope>IDENTIFICATION</scope>
</reference>
<keyword evidence="1" id="KW-0539">Nucleus</keyword>
<dbReference type="Gene3D" id="1.10.4020.10">
    <property type="entry name" value="DNA breaking-rejoining enzymes"/>
    <property type="match status" value="1"/>
</dbReference>
<organism evidence="4 5">
    <name type="scientific">Pseudonaja textilis</name>
    <name type="common">Eastern brown snake</name>
    <dbReference type="NCBI Taxonomy" id="8673"/>
    <lineage>
        <taxon>Eukaryota</taxon>
        <taxon>Metazoa</taxon>
        <taxon>Chordata</taxon>
        <taxon>Craniata</taxon>
        <taxon>Vertebrata</taxon>
        <taxon>Euteleostomi</taxon>
        <taxon>Lepidosauria</taxon>
        <taxon>Squamata</taxon>
        <taxon>Bifurcata</taxon>
        <taxon>Unidentata</taxon>
        <taxon>Episquamata</taxon>
        <taxon>Toxicofera</taxon>
        <taxon>Serpentes</taxon>
        <taxon>Colubroidea</taxon>
        <taxon>Elapidae</taxon>
        <taxon>Hydrophiinae</taxon>
        <taxon>Pseudonaja</taxon>
    </lineage>
</organism>
<name>A0A670YX51_PSETE</name>
<dbReference type="InterPro" id="IPR003309">
    <property type="entry name" value="SCAN_dom"/>
</dbReference>
<dbReference type="GeneTree" id="ENSGT00940000154715"/>
<dbReference type="SUPFAM" id="SSF47353">
    <property type="entry name" value="Retrovirus capsid dimerization domain-like"/>
    <property type="match status" value="1"/>
</dbReference>
<evidence type="ECO:0000313" key="4">
    <source>
        <dbReference type="Ensembl" id="ENSPTXP00000016365.1"/>
    </source>
</evidence>
<dbReference type="Ensembl" id="ENSPTXT00000016870.1">
    <property type="protein sequence ID" value="ENSPTXP00000016365.1"/>
    <property type="gene ID" value="ENSPTXG00000011321.1"/>
</dbReference>
<evidence type="ECO:0000256" key="2">
    <source>
        <dbReference type="SAM" id="MobiDB-lite"/>
    </source>
</evidence>